<dbReference type="InterPro" id="IPR020846">
    <property type="entry name" value="MFS_dom"/>
</dbReference>
<feature type="transmembrane region" description="Helical" evidence="6">
    <location>
        <begin position="261"/>
        <end position="284"/>
    </location>
</feature>
<dbReference type="PANTHER" id="PTHR42718">
    <property type="entry name" value="MAJOR FACILITATOR SUPERFAMILY MULTIDRUG TRANSPORTER MFSC"/>
    <property type="match status" value="1"/>
</dbReference>
<feature type="transmembrane region" description="Helical" evidence="6">
    <location>
        <begin position="162"/>
        <end position="179"/>
    </location>
</feature>
<reference evidence="8 9" key="1">
    <citation type="submission" date="2021-03" db="EMBL/GenBank/DDBJ databases">
        <title>Sequencing the genomes of 1000 actinobacteria strains.</title>
        <authorList>
            <person name="Klenk H.-P."/>
        </authorList>
    </citation>
    <scope>NUCLEOTIDE SEQUENCE [LARGE SCALE GENOMIC DNA]</scope>
    <source>
        <strain evidence="8 9">DSM 18824</strain>
    </source>
</reference>
<dbReference type="Gene3D" id="1.20.1250.20">
    <property type="entry name" value="MFS general substrate transporter like domains"/>
    <property type="match status" value="1"/>
</dbReference>
<gene>
    <name evidence="8" type="ORF">JOF29_008213</name>
</gene>
<evidence type="ECO:0000256" key="6">
    <source>
        <dbReference type="SAM" id="Phobius"/>
    </source>
</evidence>
<feature type="transmembrane region" description="Helical" evidence="6">
    <location>
        <begin position="237"/>
        <end position="254"/>
    </location>
</feature>
<dbReference type="EMBL" id="JAGINT010000002">
    <property type="protein sequence ID" value="MBP2357103.1"/>
    <property type="molecule type" value="Genomic_DNA"/>
</dbReference>
<dbReference type="PROSITE" id="PS50850">
    <property type="entry name" value="MFS"/>
    <property type="match status" value="1"/>
</dbReference>
<evidence type="ECO:0000256" key="2">
    <source>
        <dbReference type="ARBA" id="ARBA00022448"/>
    </source>
</evidence>
<evidence type="ECO:0000313" key="8">
    <source>
        <dbReference type="EMBL" id="MBP2357103.1"/>
    </source>
</evidence>
<comment type="subcellular location">
    <subcellularLocation>
        <location evidence="1">Cell membrane</location>
        <topology evidence="1">Multi-pass membrane protein</topology>
    </subcellularLocation>
</comment>
<keyword evidence="3 6" id="KW-0812">Transmembrane</keyword>
<dbReference type="Pfam" id="PF07690">
    <property type="entry name" value="MFS_1"/>
    <property type="match status" value="1"/>
</dbReference>
<accession>A0ABS4UZN1</accession>
<keyword evidence="4 6" id="KW-1133">Transmembrane helix</keyword>
<keyword evidence="9" id="KW-1185">Reference proteome</keyword>
<protein>
    <submittedName>
        <fullName evidence="8">DHA2 family methylenomycin A resistance protein-like MFS transporter</fullName>
    </submittedName>
</protein>
<evidence type="ECO:0000313" key="9">
    <source>
        <dbReference type="Proteomes" id="UP000755585"/>
    </source>
</evidence>
<dbReference type="SUPFAM" id="SSF103473">
    <property type="entry name" value="MFS general substrate transporter"/>
    <property type="match status" value="1"/>
</dbReference>
<feature type="transmembrane region" description="Helical" evidence="6">
    <location>
        <begin position="71"/>
        <end position="92"/>
    </location>
</feature>
<dbReference type="Proteomes" id="UP000755585">
    <property type="component" value="Unassembled WGS sequence"/>
</dbReference>
<feature type="transmembrane region" description="Helical" evidence="6">
    <location>
        <begin position="40"/>
        <end position="59"/>
    </location>
</feature>
<dbReference type="InterPro" id="IPR011701">
    <property type="entry name" value="MFS"/>
</dbReference>
<feature type="transmembrane region" description="Helical" evidence="6">
    <location>
        <begin position="200"/>
        <end position="225"/>
    </location>
</feature>
<keyword evidence="5 6" id="KW-0472">Membrane</keyword>
<organism evidence="8 9">
    <name type="scientific">Kribbella aluminosa</name>
    <dbReference type="NCBI Taxonomy" id="416017"/>
    <lineage>
        <taxon>Bacteria</taxon>
        <taxon>Bacillati</taxon>
        <taxon>Actinomycetota</taxon>
        <taxon>Actinomycetes</taxon>
        <taxon>Propionibacteriales</taxon>
        <taxon>Kribbellaceae</taxon>
        <taxon>Kribbella</taxon>
    </lineage>
</organism>
<evidence type="ECO:0000256" key="5">
    <source>
        <dbReference type="ARBA" id="ARBA00023136"/>
    </source>
</evidence>
<keyword evidence="2" id="KW-0813">Transport</keyword>
<comment type="caution">
    <text evidence="8">The sequence shown here is derived from an EMBL/GenBank/DDBJ whole genome shotgun (WGS) entry which is preliminary data.</text>
</comment>
<proteinExistence type="predicted"/>
<dbReference type="CDD" id="cd17321">
    <property type="entry name" value="MFS_MMR_MDR_like"/>
    <property type="match status" value="1"/>
</dbReference>
<evidence type="ECO:0000256" key="4">
    <source>
        <dbReference type="ARBA" id="ARBA00022989"/>
    </source>
</evidence>
<sequence>MSVPRSALLPAALSFFLVTLNASMTTTALPSIGRDLPGGGLPWVLTGYSLVFAICLLPAGAWADRVGATRAFVVGVGVFAVTSVVCAVAGSLDVLLVARALQGAAAAVVLPAGLSMVNSAVPDPAARARAVGRWAAAGAVALVVGSPLGGAITSGLGWRATFWLNVPVGLLVLAIGHRVSSTPAPTSLSGVAALVRSAPVVVSSVTGFALNFASYGAIFVVTLLLQQELGRSAWETGLVFVPMTLLIIPANLLAGRLGIVAALRLGQALMAVGLLGLCFSGTAIWQLTGWLLPIGAGAGLVAPSATTLMLNGVPPERGGLGSGLLNAARQLGSGAAPAIFGALLGGAHFITGYRISVLIALAVIAVPLAARPRALVA</sequence>
<feature type="transmembrane region" description="Helical" evidence="6">
    <location>
        <begin position="353"/>
        <end position="370"/>
    </location>
</feature>
<feature type="domain" description="Major facilitator superfamily (MFS) profile" evidence="7">
    <location>
        <begin position="7"/>
        <end position="374"/>
    </location>
</feature>
<dbReference type="PANTHER" id="PTHR42718:SF9">
    <property type="entry name" value="MAJOR FACILITATOR SUPERFAMILY MULTIDRUG TRANSPORTER MFSC"/>
    <property type="match status" value="1"/>
</dbReference>
<evidence type="ECO:0000256" key="3">
    <source>
        <dbReference type="ARBA" id="ARBA00022692"/>
    </source>
</evidence>
<feature type="transmembrane region" description="Helical" evidence="6">
    <location>
        <begin position="134"/>
        <end position="156"/>
    </location>
</feature>
<evidence type="ECO:0000256" key="1">
    <source>
        <dbReference type="ARBA" id="ARBA00004651"/>
    </source>
</evidence>
<dbReference type="RefSeq" id="WP_209699517.1">
    <property type="nucleotide sequence ID" value="NZ_BAAAVU010000004.1"/>
</dbReference>
<evidence type="ECO:0000259" key="7">
    <source>
        <dbReference type="PROSITE" id="PS50850"/>
    </source>
</evidence>
<feature type="transmembrane region" description="Helical" evidence="6">
    <location>
        <begin position="104"/>
        <end position="122"/>
    </location>
</feature>
<name>A0ABS4UZN1_9ACTN</name>
<dbReference type="InterPro" id="IPR036259">
    <property type="entry name" value="MFS_trans_sf"/>
</dbReference>